<protein>
    <submittedName>
        <fullName evidence="1">Aintegumenta</fullName>
    </submittedName>
</protein>
<organism evidence="1 2">
    <name type="scientific">Artemisia annua</name>
    <name type="common">Sweet wormwood</name>
    <dbReference type="NCBI Taxonomy" id="35608"/>
    <lineage>
        <taxon>Eukaryota</taxon>
        <taxon>Viridiplantae</taxon>
        <taxon>Streptophyta</taxon>
        <taxon>Embryophyta</taxon>
        <taxon>Tracheophyta</taxon>
        <taxon>Spermatophyta</taxon>
        <taxon>Magnoliopsida</taxon>
        <taxon>eudicotyledons</taxon>
        <taxon>Gunneridae</taxon>
        <taxon>Pentapetalae</taxon>
        <taxon>asterids</taxon>
        <taxon>campanulids</taxon>
        <taxon>Asterales</taxon>
        <taxon>Asteraceae</taxon>
        <taxon>Asteroideae</taxon>
        <taxon>Anthemideae</taxon>
        <taxon>Artemisiinae</taxon>
        <taxon>Artemisia</taxon>
    </lineage>
</organism>
<gene>
    <name evidence="1" type="ORF">CTI12_AA178670</name>
</gene>
<proteinExistence type="predicted"/>
<dbReference type="Proteomes" id="UP000245207">
    <property type="component" value="Unassembled WGS sequence"/>
</dbReference>
<dbReference type="AlphaFoldDB" id="A0A2U1P943"/>
<reference evidence="1 2" key="1">
    <citation type="journal article" date="2018" name="Mol. Plant">
        <title>The genome of Artemisia annua provides insight into the evolution of Asteraceae family and artemisinin biosynthesis.</title>
        <authorList>
            <person name="Shen Q."/>
            <person name="Zhang L."/>
            <person name="Liao Z."/>
            <person name="Wang S."/>
            <person name="Yan T."/>
            <person name="Shi P."/>
            <person name="Liu M."/>
            <person name="Fu X."/>
            <person name="Pan Q."/>
            <person name="Wang Y."/>
            <person name="Lv Z."/>
            <person name="Lu X."/>
            <person name="Zhang F."/>
            <person name="Jiang W."/>
            <person name="Ma Y."/>
            <person name="Chen M."/>
            <person name="Hao X."/>
            <person name="Li L."/>
            <person name="Tang Y."/>
            <person name="Lv G."/>
            <person name="Zhou Y."/>
            <person name="Sun X."/>
            <person name="Brodelius P.E."/>
            <person name="Rose J.K.C."/>
            <person name="Tang K."/>
        </authorList>
    </citation>
    <scope>NUCLEOTIDE SEQUENCE [LARGE SCALE GENOMIC DNA]</scope>
    <source>
        <strain evidence="2">cv. Huhao1</strain>
        <tissue evidence="1">Leaf</tissue>
    </source>
</reference>
<evidence type="ECO:0000313" key="1">
    <source>
        <dbReference type="EMBL" id="PWA82264.1"/>
    </source>
</evidence>
<evidence type="ECO:0000313" key="2">
    <source>
        <dbReference type="Proteomes" id="UP000245207"/>
    </source>
</evidence>
<sequence>MDEPATSPTQLSANVSENVVMKSKKKGYEKIDQQRKVVHKKSLDTCHRTSQCRDVTR</sequence>
<comment type="caution">
    <text evidence="1">The sequence shown here is derived from an EMBL/GenBank/DDBJ whole genome shotgun (WGS) entry which is preliminary data.</text>
</comment>
<keyword evidence="2" id="KW-1185">Reference proteome</keyword>
<dbReference type="EMBL" id="PKPP01001490">
    <property type="protein sequence ID" value="PWA82264.1"/>
    <property type="molecule type" value="Genomic_DNA"/>
</dbReference>
<name>A0A2U1P943_ARTAN</name>
<accession>A0A2U1P943</accession>